<proteinExistence type="predicted"/>
<dbReference type="KEGG" id="ajg:KKR91_07870"/>
<dbReference type="RefSeq" id="WP_210228433.1">
    <property type="nucleotide sequence ID" value="NZ_CP076022.1"/>
</dbReference>
<dbReference type="Proteomes" id="UP000676885">
    <property type="component" value="Chromosome"/>
</dbReference>
<dbReference type="AlphaFoldDB" id="A0A975M7Q7"/>
<evidence type="ECO:0000256" key="2">
    <source>
        <dbReference type="SAM" id="Phobius"/>
    </source>
</evidence>
<accession>A0A975M7Q7</accession>
<feature type="region of interest" description="Disordered" evidence="1">
    <location>
        <begin position="1"/>
        <end position="39"/>
    </location>
</feature>
<reference evidence="3 4" key="1">
    <citation type="submission" date="2021-05" db="EMBL/GenBank/DDBJ databases">
        <title>Novel species in genus Arthrobacter.</title>
        <authorList>
            <person name="Zhang G."/>
        </authorList>
    </citation>
    <scope>NUCLEOTIDE SEQUENCE [LARGE SCALE GENOMIC DNA]</scope>
    <source>
        <strain evidence="4">zg-ZUI227</strain>
    </source>
</reference>
<feature type="transmembrane region" description="Helical" evidence="2">
    <location>
        <begin position="117"/>
        <end position="139"/>
    </location>
</feature>
<evidence type="ECO:0000313" key="4">
    <source>
        <dbReference type="Proteomes" id="UP000676885"/>
    </source>
</evidence>
<organism evidence="3 4">
    <name type="scientific">Arthrobacter jiangjiafuii</name>
    <dbReference type="NCBI Taxonomy" id="2817475"/>
    <lineage>
        <taxon>Bacteria</taxon>
        <taxon>Bacillati</taxon>
        <taxon>Actinomycetota</taxon>
        <taxon>Actinomycetes</taxon>
        <taxon>Micrococcales</taxon>
        <taxon>Micrococcaceae</taxon>
        <taxon>Arthrobacter</taxon>
    </lineage>
</organism>
<evidence type="ECO:0000256" key="1">
    <source>
        <dbReference type="SAM" id="MobiDB-lite"/>
    </source>
</evidence>
<feature type="transmembrane region" description="Helical" evidence="2">
    <location>
        <begin position="82"/>
        <end position="105"/>
    </location>
</feature>
<keyword evidence="2" id="KW-0472">Membrane</keyword>
<name>A0A975M7Q7_9MICC</name>
<evidence type="ECO:0000313" key="3">
    <source>
        <dbReference type="EMBL" id="QWC11452.1"/>
    </source>
</evidence>
<keyword evidence="4" id="KW-1185">Reference proteome</keyword>
<gene>
    <name evidence="3" type="ORF">KKR91_07870</name>
</gene>
<dbReference type="EMBL" id="CP076022">
    <property type="protein sequence ID" value="QWC11452.1"/>
    <property type="molecule type" value="Genomic_DNA"/>
</dbReference>
<feature type="compositionally biased region" description="Basic and acidic residues" evidence="1">
    <location>
        <begin position="15"/>
        <end position="27"/>
    </location>
</feature>
<keyword evidence="2" id="KW-0812">Transmembrane</keyword>
<sequence length="145" mass="15673">MTAEGKTPFNGQEPGPHRNPDVQDVRPADPGQVPPVTDPKQTRFSAAAITGMVLASIGWAIAFRPLTDHLSSYLLWRNDFSFYDFFAFAGLTALLGGVTGFIVALATGNKRLAARLYIIPSLIWQGVVSAFFILLIIALSSYDGT</sequence>
<feature type="transmembrane region" description="Helical" evidence="2">
    <location>
        <begin position="44"/>
        <end position="62"/>
    </location>
</feature>
<keyword evidence="2" id="KW-1133">Transmembrane helix</keyword>
<protein>
    <submittedName>
        <fullName evidence="3">Secretory carrier-associated membrane protein</fullName>
    </submittedName>
</protein>